<proteinExistence type="predicted"/>
<protein>
    <submittedName>
        <fullName evidence="4">Uncharacterized protein LOC108864625</fullName>
    </submittedName>
</protein>
<dbReference type="AlphaFoldDB" id="A0AAJ7PAD5"/>
<organism evidence="3 4">
    <name type="scientific">Galendromus occidentalis</name>
    <name type="common">western predatory mite</name>
    <dbReference type="NCBI Taxonomy" id="34638"/>
    <lineage>
        <taxon>Eukaryota</taxon>
        <taxon>Metazoa</taxon>
        <taxon>Ecdysozoa</taxon>
        <taxon>Arthropoda</taxon>
        <taxon>Chelicerata</taxon>
        <taxon>Arachnida</taxon>
        <taxon>Acari</taxon>
        <taxon>Parasitiformes</taxon>
        <taxon>Mesostigmata</taxon>
        <taxon>Gamasina</taxon>
        <taxon>Phytoseioidea</taxon>
        <taxon>Phytoseiidae</taxon>
        <taxon>Typhlodrominae</taxon>
        <taxon>Galendromus</taxon>
    </lineage>
</organism>
<gene>
    <name evidence="4" type="primary">LOC108864625</name>
</gene>
<evidence type="ECO:0000313" key="3">
    <source>
        <dbReference type="Proteomes" id="UP000694867"/>
    </source>
</evidence>
<feature type="region of interest" description="Disordered" evidence="2">
    <location>
        <begin position="257"/>
        <end position="309"/>
    </location>
</feature>
<dbReference type="GeneID" id="108864625"/>
<reference evidence="4" key="1">
    <citation type="submission" date="2025-08" db="UniProtKB">
        <authorList>
            <consortium name="RefSeq"/>
        </authorList>
    </citation>
    <scope>IDENTIFICATION</scope>
</reference>
<accession>A0AAJ7PAD5</accession>
<keyword evidence="1" id="KW-0175">Coiled coil</keyword>
<dbReference type="Gene3D" id="1.20.1270.60">
    <property type="entry name" value="Arfaptin homology (AH) domain/BAR domain"/>
    <property type="match status" value="1"/>
</dbReference>
<dbReference type="KEGG" id="goe:108864625"/>
<dbReference type="Proteomes" id="UP000694867">
    <property type="component" value="Unplaced"/>
</dbReference>
<sequence length="309" mass="35163">MEKASRAIRRSGIRLKSMNPKHKELALIISGMRDIRSGLRNFQNAQTLMMQDMVVWSRTDENRAIQDVMERINELNFLWADSLQHFFETLRTFRQQCEMILEGEKVVDTARADLARAERKERKIKTNIKKISKKAPSEKMMTIEMELSNAERAKDLAHFEAVQKVQENEVCKMIRLKEGLTKLTESYIELAHKMAIVFDAQKDVVQAIPEVNDTAIHELKYMGGTSTKLAVEEAKNRIEKYRTLKFKLLPQGIAELPPPYSLGSPAPESRPTSKPEGVSYGAQGSGFEPTVPPYEEREAFEANSSSDDG</sequence>
<keyword evidence="3" id="KW-1185">Reference proteome</keyword>
<dbReference type="InterPro" id="IPR027267">
    <property type="entry name" value="AH/BAR_dom_sf"/>
</dbReference>
<evidence type="ECO:0000313" key="4">
    <source>
        <dbReference type="RefSeq" id="XP_018496181.1"/>
    </source>
</evidence>
<name>A0AAJ7PAD5_9ACAR</name>
<evidence type="ECO:0000256" key="2">
    <source>
        <dbReference type="SAM" id="MobiDB-lite"/>
    </source>
</evidence>
<evidence type="ECO:0000256" key="1">
    <source>
        <dbReference type="SAM" id="Coils"/>
    </source>
</evidence>
<feature type="coiled-coil region" evidence="1">
    <location>
        <begin position="100"/>
        <end position="134"/>
    </location>
</feature>
<dbReference type="SUPFAM" id="SSF103657">
    <property type="entry name" value="BAR/IMD domain-like"/>
    <property type="match status" value="1"/>
</dbReference>
<dbReference type="RefSeq" id="XP_018496181.1">
    <property type="nucleotide sequence ID" value="XM_018640665.1"/>
</dbReference>